<keyword evidence="2" id="KW-1185">Reference proteome</keyword>
<protein>
    <submittedName>
        <fullName evidence="1">Uncharacterized protein</fullName>
    </submittedName>
</protein>
<comment type="caution">
    <text evidence="1">The sequence shown here is derived from an EMBL/GenBank/DDBJ whole genome shotgun (WGS) entry which is preliminary data.</text>
</comment>
<organism evidence="1 2">
    <name type="scientific">Ephemerocybe angulata</name>
    <dbReference type="NCBI Taxonomy" id="980116"/>
    <lineage>
        <taxon>Eukaryota</taxon>
        <taxon>Fungi</taxon>
        <taxon>Dikarya</taxon>
        <taxon>Basidiomycota</taxon>
        <taxon>Agaricomycotina</taxon>
        <taxon>Agaricomycetes</taxon>
        <taxon>Agaricomycetidae</taxon>
        <taxon>Agaricales</taxon>
        <taxon>Agaricineae</taxon>
        <taxon>Psathyrellaceae</taxon>
        <taxon>Ephemerocybe</taxon>
    </lineage>
</organism>
<sequence>MCPAVCTGHSWVLPGYSWAIPGVTGCRRANDGRTGDAWGAIYWVWSGVGWRMDAAGEILVITGGLPDGAPGSIWSVTGRAICWILPGRLCTGATSHWKLCVSERLNALLSRQNRRPGFLYLI</sequence>
<evidence type="ECO:0000313" key="2">
    <source>
        <dbReference type="Proteomes" id="UP000521943"/>
    </source>
</evidence>
<dbReference type="Proteomes" id="UP000521943">
    <property type="component" value="Unassembled WGS sequence"/>
</dbReference>
<accession>A0A8H6LW85</accession>
<dbReference type="EMBL" id="JACGCI010000143">
    <property type="protein sequence ID" value="KAF6743496.1"/>
    <property type="molecule type" value="Genomic_DNA"/>
</dbReference>
<dbReference type="AlphaFoldDB" id="A0A8H6LW85"/>
<name>A0A8H6LW85_9AGAR</name>
<evidence type="ECO:0000313" key="1">
    <source>
        <dbReference type="EMBL" id="KAF6743496.1"/>
    </source>
</evidence>
<reference evidence="1 2" key="1">
    <citation type="submission" date="2020-07" db="EMBL/GenBank/DDBJ databases">
        <title>Comparative genomics of pyrophilous fungi reveals a link between fire events and developmental genes.</title>
        <authorList>
            <consortium name="DOE Joint Genome Institute"/>
            <person name="Steindorff A.S."/>
            <person name="Carver A."/>
            <person name="Calhoun S."/>
            <person name="Stillman K."/>
            <person name="Liu H."/>
            <person name="Lipzen A."/>
            <person name="Pangilinan J."/>
            <person name="Labutti K."/>
            <person name="Bruns T.D."/>
            <person name="Grigoriev I.V."/>
        </authorList>
    </citation>
    <scope>NUCLEOTIDE SEQUENCE [LARGE SCALE GENOMIC DNA]</scope>
    <source>
        <strain evidence="1 2">CBS 144469</strain>
    </source>
</reference>
<proteinExistence type="predicted"/>
<gene>
    <name evidence="1" type="ORF">DFP72DRAFT_933032</name>
</gene>